<dbReference type="GeneID" id="20216490"/>
<name>T1G5Z3_HELRO</name>
<evidence type="ECO:0000256" key="4">
    <source>
        <dbReference type="ARBA" id="ARBA00043988"/>
    </source>
</evidence>
<gene>
    <name evidence="6" type="primary">20216490</name>
    <name evidence="5" type="ORF">HELRODRAFT_85562</name>
</gene>
<protein>
    <recommendedName>
        <fullName evidence="8">Methyltransferase domain-containing protein</fullName>
    </recommendedName>
</protein>
<dbReference type="InterPro" id="IPR019410">
    <property type="entry name" value="Methyltransf_16"/>
</dbReference>
<dbReference type="CDD" id="cd02440">
    <property type="entry name" value="AdoMet_MTases"/>
    <property type="match status" value="1"/>
</dbReference>
<dbReference type="FunCoup" id="T1G5Z3">
    <property type="interactions" value="1548"/>
</dbReference>
<dbReference type="GO" id="GO:0005737">
    <property type="term" value="C:cytoplasm"/>
    <property type="evidence" value="ECO:0000318"/>
    <property type="project" value="GO_Central"/>
</dbReference>
<keyword evidence="7" id="KW-1185">Reference proteome</keyword>
<dbReference type="HOGENOM" id="CLU_082022_1_1_1"/>
<reference evidence="5 7" key="2">
    <citation type="journal article" date="2013" name="Nature">
        <title>Insights into bilaterian evolution from three spiralian genomes.</title>
        <authorList>
            <person name="Simakov O."/>
            <person name="Marletaz F."/>
            <person name="Cho S.J."/>
            <person name="Edsinger-Gonzales E."/>
            <person name="Havlak P."/>
            <person name="Hellsten U."/>
            <person name="Kuo D.H."/>
            <person name="Larsson T."/>
            <person name="Lv J."/>
            <person name="Arendt D."/>
            <person name="Savage R."/>
            <person name="Osoegawa K."/>
            <person name="de Jong P."/>
            <person name="Grimwood J."/>
            <person name="Chapman J.A."/>
            <person name="Shapiro H."/>
            <person name="Aerts A."/>
            <person name="Otillar R.P."/>
            <person name="Terry A.Y."/>
            <person name="Boore J.L."/>
            <person name="Grigoriev I.V."/>
            <person name="Lindberg D.R."/>
            <person name="Seaver E.C."/>
            <person name="Weisblat D.A."/>
            <person name="Putnam N.H."/>
            <person name="Rokhsar D.S."/>
        </authorList>
    </citation>
    <scope>NUCLEOTIDE SEQUENCE</scope>
</reference>
<dbReference type="Proteomes" id="UP000015101">
    <property type="component" value="Unassembled WGS sequence"/>
</dbReference>
<dbReference type="Gene3D" id="3.40.50.150">
    <property type="entry name" value="Vaccinia Virus protein VP39"/>
    <property type="match status" value="1"/>
</dbReference>
<dbReference type="GO" id="GO:0035642">
    <property type="term" value="F:histone H3R17 methyltransferase activity"/>
    <property type="evidence" value="ECO:0000318"/>
    <property type="project" value="GO_Central"/>
</dbReference>
<evidence type="ECO:0000256" key="3">
    <source>
        <dbReference type="ARBA" id="ARBA00022691"/>
    </source>
</evidence>
<dbReference type="EnsemblMetazoa" id="HelroT85562">
    <property type="protein sequence ID" value="HelroP85562"/>
    <property type="gene ID" value="HelroG85562"/>
</dbReference>
<dbReference type="PANTHER" id="PTHR14614:SF164">
    <property type="entry name" value="HISTONE-ARGININE METHYLTRANSFERASE METTL23"/>
    <property type="match status" value="1"/>
</dbReference>
<accession>T1G5Z3</accession>
<dbReference type="OMA" id="RADWSIE"/>
<reference evidence="6" key="3">
    <citation type="submission" date="2015-06" db="UniProtKB">
        <authorList>
            <consortium name="EnsemblMetazoa"/>
        </authorList>
    </citation>
    <scope>IDENTIFICATION</scope>
</reference>
<evidence type="ECO:0000313" key="7">
    <source>
        <dbReference type="Proteomes" id="UP000015101"/>
    </source>
</evidence>
<dbReference type="InParanoid" id="T1G5Z3"/>
<sequence>LNIDYGSYIWLSASVLARYIIYKKAYIEGKTVLEIGCGTALPGILAAKLGAKVILSDSKKSPYIFENILRNIKENHLTNVDILQLDWGLFNSAILNCQPIDVVLGSDCLYNSKDFDKVLSTVSYLLANNLMAEFWMAYESRRQVKIFV</sequence>
<dbReference type="eggNOG" id="KOG2793">
    <property type="taxonomic scope" value="Eukaryota"/>
</dbReference>
<dbReference type="SUPFAM" id="SSF53335">
    <property type="entry name" value="S-adenosyl-L-methionine-dependent methyltransferases"/>
    <property type="match status" value="1"/>
</dbReference>
<dbReference type="KEGG" id="hro:HELRODRAFT_85562"/>
<dbReference type="CTD" id="20216490"/>
<evidence type="ECO:0000256" key="1">
    <source>
        <dbReference type="ARBA" id="ARBA00022603"/>
    </source>
</evidence>
<dbReference type="EMBL" id="AMQM01006322">
    <property type="status" value="NOT_ANNOTATED_CDS"/>
    <property type="molecule type" value="Genomic_DNA"/>
</dbReference>
<evidence type="ECO:0000313" key="6">
    <source>
        <dbReference type="EnsemblMetazoa" id="HelroP85562"/>
    </source>
</evidence>
<evidence type="ECO:0008006" key="8">
    <source>
        <dbReference type="Google" id="ProtNLM"/>
    </source>
</evidence>
<keyword evidence="3" id="KW-0949">S-adenosyl-L-methionine</keyword>
<dbReference type="GO" id="GO:0005634">
    <property type="term" value="C:nucleus"/>
    <property type="evidence" value="ECO:0000318"/>
    <property type="project" value="GO_Central"/>
</dbReference>
<dbReference type="OrthoDB" id="407325at2759"/>
<keyword evidence="2" id="KW-0808">Transferase</keyword>
<reference evidence="7" key="1">
    <citation type="submission" date="2012-12" db="EMBL/GenBank/DDBJ databases">
        <authorList>
            <person name="Hellsten U."/>
            <person name="Grimwood J."/>
            <person name="Chapman J.A."/>
            <person name="Shapiro H."/>
            <person name="Aerts A."/>
            <person name="Otillar R.P."/>
            <person name="Terry A.Y."/>
            <person name="Boore J.L."/>
            <person name="Simakov O."/>
            <person name="Marletaz F."/>
            <person name="Cho S.-J."/>
            <person name="Edsinger-Gonzales E."/>
            <person name="Havlak P."/>
            <person name="Kuo D.-H."/>
            <person name="Larsson T."/>
            <person name="Lv J."/>
            <person name="Arendt D."/>
            <person name="Savage R."/>
            <person name="Osoegawa K."/>
            <person name="de Jong P."/>
            <person name="Lindberg D.R."/>
            <person name="Seaver E.C."/>
            <person name="Weisblat D.A."/>
            <person name="Putnam N.H."/>
            <person name="Grigoriev I.V."/>
            <person name="Rokhsar D.S."/>
        </authorList>
    </citation>
    <scope>NUCLEOTIDE SEQUENCE</scope>
</reference>
<dbReference type="AlphaFoldDB" id="T1G5Z3"/>
<dbReference type="GO" id="GO:0032259">
    <property type="term" value="P:methylation"/>
    <property type="evidence" value="ECO:0007669"/>
    <property type="project" value="UniProtKB-KW"/>
</dbReference>
<dbReference type="EMBL" id="KB097379">
    <property type="protein sequence ID" value="ESN97417.1"/>
    <property type="molecule type" value="Genomic_DNA"/>
</dbReference>
<keyword evidence="1" id="KW-0489">Methyltransferase</keyword>
<dbReference type="GO" id="GO:0040029">
    <property type="term" value="P:epigenetic regulation of gene expression"/>
    <property type="evidence" value="ECO:0000318"/>
    <property type="project" value="GO_Central"/>
</dbReference>
<dbReference type="STRING" id="6412.T1G5Z3"/>
<dbReference type="PANTHER" id="PTHR14614">
    <property type="entry name" value="HEPATOCELLULAR CARCINOMA-ASSOCIATED ANTIGEN"/>
    <property type="match status" value="1"/>
</dbReference>
<evidence type="ECO:0000256" key="2">
    <source>
        <dbReference type="ARBA" id="ARBA00022679"/>
    </source>
</evidence>
<organism evidence="6 7">
    <name type="scientific">Helobdella robusta</name>
    <name type="common">Californian leech</name>
    <dbReference type="NCBI Taxonomy" id="6412"/>
    <lineage>
        <taxon>Eukaryota</taxon>
        <taxon>Metazoa</taxon>
        <taxon>Spiralia</taxon>
        <taxon>Lophotrochozoa</taxon>
        <taxon>Annelida</taxon>
        <taxon>Clitellata</taxon>
        <taxon>Hirudinea</taxon>
        <taxon>Rhynchobdellida</taxon>
        <taxon>Glossiphoniidae</taxon>
        <taxon>Helobdella</taxon>
    </lineage>
</organism>
<comment type="similarity">
    <text evidence="4">Belongs to the methyltransferase superfamily. METTL23 family.</text>
</comment>
<dbReference type="RefSeq" id="XP_009024475.1">
    <property type="nucleotide sequence ID" value="XM_009026227.1"/>
</dbReference>
<dbReference type="InterPro" id="IPR029063">
    <property type="entry name" value="SAM-dependent_MTases_sf"/>
</dbReference>
<proteinExistence type="inferred from homology"/>
<dbReference type="Pfam" id="PF10294">
    <property type="entry name" value="Methyltransf_16"/>
    <property type="match status" value="1"/>
</dbReference>
<evidence type="ECO:0000313" key="5">
    <source>
        <dbReference type="EMBL" id="ESN97417.1"/>
    </source>
</evidence>